<dbReference type="RefSeq" id="WP_099305146.1">
    <property type="nucleotide sequence ID" value="NZ_PDVP01000002.1"/>
</dbReference>
<dbReference type="AlphaFoldDB" id="A0A2G1QS80"/>
<organism evidence="1 2">
    <name type="scientific">Zhengella mangrovi</name>
    <dbReference type="NCBI Taxonomy" id="1982044"/>
    <lineage>
        <taxon>Bacteria</taxon>
        <taxon>Pseudomonadati</taxon>
        <taxon>Pseudomonadota</taxon>
        <taxon>Alphaproteobacteria</taxon>
        <taxon>Hyphomicrobiales</taxon>
        <taxon>Notoacmeibacteraceae</taxon>
        <taxon>Zhengella</taxon>
    </lineage>
</organism>
<evidence type="ECO:0000313" key="1">
    <source>
        <dbReference type="EMBL" id="PHP68352.1"/>
    </source>
</evidence>
<accession>A0A2G1QS80</accession>
<sequence>MDSLLTPANRRRGEVAARLDGRDYRLRLTLGALAELEDAFGVEDLQALVARLSSGRFAARDLVRIIGAGLRGAGHDIADSDVAAMSAEDGVAGQARLAMALLAAAFGTPETAGNPARP</sequence>
<proteinExistence type="predicted"/>
<dbReference type="Proteomes" id="UP000221168">
    <property type="component" value="Unassembled WGS sequence"/>
</dbReference>
<name>A0A2G1QS80_9HYPH</name>
<evidence type="ECO:0000313" key="2">
    <source>
        <dbReference type="Proteomes" id="UP000221168"/>
    </source>
</evidence>
<dbReference type="Pfam" id="PF11836">
    <property type="entry name" value="Phage_TAC_11"/>
    <property type="match status" value="1"/>
</dbReference>
<dbReference type="InterPro" id="IPR021791">
    <property type="entry name" value="Phage_TAC_11"/>
</dbReference>
<gene>
    <name evidence="1" type="ORF">CSC94_06825</name>
</gene>
<dbReference type="EMBL" id="PDVP01000002">
    <property type="protein sequence ID" value="PHP68352.1"/>
    <property type="molecule type" value="Genomic_DNA"/>
</dbReference>
<protein>
    <submittedName>
        <fullName evidence="1">Transfer Agent</fullName>
    </submittedName>
</protein>
<dbReference type="OrthoDB" id="7206814at2"/>
<keyword evidence="2" id="KW-1185">Reference proteome</keyword>
<comment type="caution">
    <text evidence="1">The sequence shown here is derived from an EMBL/GenBank/DDBJ whole genome shotgun (WGS) entry which is preliminary data.</text>
</comment>
<reference evidence="1 2" key="1">
    <citation type="submission" date="2017-10" db="EMBL/GenBank/DDBJ databases">
        <title>Sedimentibacterium mangrovi gen. nov., sp. nov., a novel member of family Phyllobacteriacea isolated from mangrove sediment.</title>
        <authorList>
            <person name="Liao H."/>
            <person name="Tian Y."/>
        </authorList>
    </citation>
    <scope>NUCLEOTIDE SEQUENCE [LARGE SCALE GENOMIC DNA]</scope>
    <source>
        <strain evidence="1 2">X9-2-2</strain>
    </source>
</reference>